<reference evidence="1 2" key="1">
    <citation type="submission" date="2016-11" db="EMBL/GenBank/DDBJ databases">
        <authorList>
            <person name="Donegan-Quick R."/>
            <person name="Bryant T.D."/>
            <person name="Hughes K.A."/>
            <person name="Quiroz D.E."/>
            <person name="Nayek S."/>
            <person name="Syed N."/>
            <person name="Wagner P.E."/>
            <person name="Kim T."/>
            <person name="Visi D.K."/>
            <person name="Allen M.S."/>
            <person name="Hughes L.E."/>
            <person name="Garlena R.A."/>
            <person name="Russell D.A."/>
            <person name="Pope W.H."/>
            <person name="Jacobs-Sera D."/>
            <person name="Hendrix R.W."/>
            <person name="Hatfull G.F."/>
        </authorList>
    </citation>
    <scope>NUCLEOTIDE SEQUENCE [LARGE SCALE GENOMIC DNA]</scope>
</reference>
<evidence type="ECO:0000313" key="1">
    <source>
        <dbReference type="EMBL" id="APD18777.1"/>
    </source>
</evidence>
<proteinExistence type="predicted"/>
<gene>
    <name evidence="1" type="ORF">SEA_RALEIGH_28</name>
</gene>
<dbReference type="EMBL" id="KY092484">
    <property type="protein sequence ID" value="APD18777.1"/>
    <property type="molecule type" value="Genomic_DNA"/>
</dbReference>
<keyword evidence="2" id="KW-1185">Reference proteome</keyword>
<sequence length="105" mass="12048">MTVRDPGEVGDRPIPPPFMWACSDCTMRLRRLAEMWAAPEGCLWEQLQVARHIAEVHPEEVPPPHPADCELCPSYARHDADDPARVWAEHRTRDLFMPPEVARLL</sequence>
<name>A0A1J0MCJ2_9CAUD</name>
<accession>A0A1J0MCJ2</accession>
<dbReference type="Proteomes" id="UP000222578">
    <property type="component" value="Segment"/>
</dbReference>
<organism evidence="1 2">
    <name type="scientific">Streptomyces phage Raleigh</name>
    <dbReference type="NCBI Taxonomy" id="1920312"/>
    <lineage>
        <taxon>Viruses</taxon>
        <taxon>Duplodnaviria</taxon>
        <taxon>Heunggongvirae</taxon>
        <taxon>Uroviricota</taxon>
        <taxon>Caudoviricetes</taxon>
        <taxon>Raleighvirus</taxon>
        <taxon>Raleighvirus raleigh</taxon>
    </lineage>
</organism>
<evidence type="ECO:0000313" key="2">
    <source>
        <dbReference type="Proteomes" id="UP000222578"/>
    </source>
</evidence>
<protein>
    <submittedName>
        <fullName evidence="1">Uncharacterized protein</fullName>
    </submittedName>
</protein>